<dbReference type="EMBL" id="MTSL01000077">
    <property type="protein sequence ID" value="PJF19108.1"/>
    <property type="molecule type" value="Genomic_DNA"/>
</dbReference>
<sequence length="95" mass="10469">MILAVGTPFLGGEWELCVAIEMLGILTVGAALTSFYEHLPGQEIVTKFLQAIEWVKPTLRENLATRALLAAGRYKSRPVRLLYGVGLARTALAWR</sequence>
<reference evidence="1 2" key="1">
    <citation type="submission" date="2016-10" db="EMBL/GenBank/DDBJ databases">
        <title>The genome of Paramicrosporidium saccamoebae is the missing link in understanding Cryptomycota and Microsporidia evolution.</title>
        <authorList>
            <person name="Quandt C.A."/>
            <person name="Beaudet D."/>
            <person name="Corsaro D."/>
            <person name="Michel R."/>
            <person name="Corradi N."/>
            <person name="James T."/>
        </authorList>
    </citation>
    <scope>NUCLEOTIDE SEQUENCE [LARGE SCALE GENOMIC DNA]</scope>
    <source>
        <strain evidence="1 2">KSL3</strain>
    </source>
</reference>
<evidence type="ECO:0000313" key="2">
    <source>
        <dbReference type="Proteomes" id="UP000240830"/>
    </source>
</evidence>
<name>A0A2H9TMV7_9FUNG</name>
<evidence type="ECO:0000313" key="1">
    <source>
        <dbReference type="EMBL" id="PJF19108.1"/>
    </source>
</evidence>
<dbReference type="AlphaFoldDB" id="A0A2H9TMV7"/>
<proteinExistence type="predicted"/>
<organism evidence="1 2">
    <name type="scientific">Paramicrosporidium saccamoebae</name>
    <dbReference type="NCBI Taxonomy" id="1246581"/>
    <lineage>
        <taxon>Eukaryota</taxon>
        <taxon>Fungi</taxon>
        <taxon>Fungi incertae sedis</taxon>
        <taxon>Cryptomycota</taxon>
        <taxon>Cryptomycota incertae sedis</taxon>
        <taxon>Paramicrosporidium</taxon>
    </lineage>
</organism>
<protein>
    <submittedName>
        <fullName evidence="1">Uncharacterized protein</fullName>
    </submittedName>
</protein>
<accession>A0A2H9TMV7</accession>
<comment type="caution">
    <text evidence="1">The sequence shown here is derived from an EMBL/GenBank/DDBJ whole genome shotgun (WGS) entry which is preliminary data.</text>
</comment>
<gene>
    <name evidence="1" type="ORF">PSACC_01070</name>
</gene>
<keyword evidence="2" id="KW-1185">Reference proteome</keyword>
<dbReference type="Proteomes" id="UP000240830">
    <property type="component" value="Unassembled WGS sequence"/>
</dbReference>